<dbReference type="SUPFAM" id="SSF50118">
    <property type="entry name" value="Cell growth inhibitor/plasmid maintenance toxic component"/>
    <property type="match status" value="1"/>
</dbReference>
<evidence type="ECO:0000256" key="2">
    <source>
        <dbReference type="ARBA" id="ARBA00022649"/>
    </source>
</evidence>
<dbReference type="GO" id="GO:0003677">
    <property type="term" value="F:DNA binding"/>
    <property type="evidence" value="ECO:0007669"/>
    <property type="project" value="InterPro"/>
</dbReference>
<evidence type="ECO:0000313" key="4">
    <source>
        <dbReference type="Proteomes" id="UP000094296"/>
    </source>
</evidence>
<comment type="caution">
    <text evidence="3">The sequence shown here is derived from an EMBL/GenBank/DDBJ whole genome shotgun (WGS) entry which is preliminary data.</text>
</comment>
<reference evidence="3 4" key="1">
    <citation type="submission" date="2016-09" db="EMBL/GenBank/DDBJ databases">
        <title>Draft genome sequence for the type strain of Desulfuribacillus alkaliarsenatis AHT28, an obligately anaerobic, sulfidogenic bacterium isolated from Russian soda lake sediments.</title>
        <authorList>
            <person name="Abin C.A."/>
            <person name="Hollibaugh J.T."/>
        </authorList>
    </citation>
    <scope>NUCLEOTIDE SEQUENCE [LARGE SCALE GENOMIC DNA]</scope>
    <source>
        <strain evidence="3 4">AHT28</strain>
    </source>
</reference>
<keyword evidence="4" id="KW-1185">Reference proteome</keyword>
<dbReference type="AlphaFoldDB" id="A0A1E5G2V1"/>
<evidence type="ECO:0008006" key="5">
    <source>
        <dbReference type="Google" id="ProtNLM"/>
    </source>
</evidence>
<gene>
    <name evidence="3" type="ORF">BHF68_14790</name>
</gene>
<evidence type="ECO:0000256" key="1">
    <source>
        <dbReference type="ARBA" id="ARBA00007521"/>
    </source>
</evidence>
<sequence>MTELKIKTSDKQKIKLLCNQVYQLLNNLVDDTNDNERLEKIQLYLEWLKVKTNKVKEEPTFELSSIPDLRRRDVILVDLGFNIGDEFGGQHTSIVLRNSFQSNKRVLILPITSQEPKNKNLSIYVKIGKIKGLTGDKFHWANIFNIISISKQRVICPPKPKTVSNRIMTRINGAINSQISYRMFDKDNKM</sequence>
<accession>A0A1E5G2V1</accession>
<evidence type="ECO:0000313" key="3">
    <source>
        <dbReference type="EMBL" id="OEF97227.1"/>
    </source>
</evidence>
<dbReference type="Pfam" id="PF02452">
    <property type="entry name" value="PemK_toxin"/>
    <property type="match status" value="1"/>
</dbReference>
<dbReference type="InterPro" id="IPR011067">
    <property type="entry name" value="Plasmid_toxin/cell-grow_inhib"/>
</dbReference>
<dbReference type="Proteomes" id="UP000094296">
    <property type="component" value="Unassembled WGS sequence"/>
</dbReference>
<comment type="similarity">
    <text evidence="1">Belongs to the PemK/MazF family.</text>
</comment>
<keyword evidence="2" id="KW-1277">Toxin-antitoxin system</keyword>
<dbReference type="RefSeq" id="WP_069642985.1">
    <property type="nucleotide sequence ID" value="NZ_MIJE01000012.1"/>
</dbReference>
<name>A0A1E5G2V1_9FIRM</name>
<dbReference type="InterPro" id="IPR003477">
    <property type="entry name" value="PemK-like"/>
</dbReference>
<proteinExistence type="inferred from homology"/>
<protein>
    <recommendedName>
        <fullName evidence="5">Type II toxin-antitoxin system PemK/MazF family toxin</fullName>
    </recommendedName>
</protein>
<organism evidence="3 4">
    <name type="scientific">Desulfuribacillus alkaliarsenatis</name>
    <dbReference type="NCBI Taxonomy" id="766136"/>
    <lineage>
        <taxon>Bacteria</taxon>
        <taxon>Bacillati</taxon>
        <taxon>Bacillota</taxon>
        <taxon>Desulfuribacillia</taxon>
        <taxon>Desulfuribacillales</taxon>
        <taxon>Desulfuribacillaceae</taxon>
        <taxon>Desulfuribacillus</taxon>
    </lineage>
</organism>
<dbReference type="Gene3D" id="2.30.30.110">
    <property type="match status" value="1"/>
</dbReference>
<dbReference type="EMBL" id="MIJE01000012">
    <property type="protein sequence ID" value="OEF97227.1"/>
    <property type="molecule type" value="Genomic_DNA"/>
</dbReference>